<feature type="domain" description="Major facilitator superfamily (MFS) profile" evidence="8">
    <location>
        <begin position="63"/>
        <end position="493"/>
    </location>
</feature>
<reference evidence="9" key="1">
    <citation type="journal article" date="2020" name="Stud. Mycol.">
        <title>101 Dothideomycetes genomes: a test case for predicting lifestyles and emergence of pathogens.</title>
        <authorList>
            <person name="Haridas S."/>
            <person name="Albert R."/>
            <person name="Binder M."/>
            <person name="Bloem J."/>
            <person name="Labutti K."/>
            <person name="Salamov A."/>
            <person name="Andreopoulos B."/>
            <person name="Baker S."/>
            <person name="Barry K."/>
            <person name="Bills G."/>
            <person name="Bluhm B."/>
            <person name="Cannon C."/>
            <person name="Castanera R."/>
            <person name="Culley D."/>
            <person name="Daum C."/>
            <person name="Ezra D."/>
            <person name="Gonzalez J."/>
            <person name="Henrissat B."/>
            <person name="Kuo A."/>
            <person name="Liang C."/>
            <person name="Lipzen A."/>
            <person name="Lutzoni F."/>
            <person name="Magnuson J."/>
            <person name="Mondo S."/>
            <person name="Nolan M."/>
            <person name="Ohm R."/>
            <person name="Pangilinan J."/>
            <person name="Park H.-J."/>
            <person name="Ramirez L."/>
            <person name="Alfaro M."/>
            <person name="Sun H."/>
            <person name="Tritt A."/>
            <person name="Yoshinaga Y."/>
            <person name="Zwiers L.-H."/>
            <person name="Turgeon B."/>
            <person name="Goodwin S."/>
            <person name="Spatafora J."/>
            <person name="Crous P."/>
            <person name="Grigoriev I."/>
        </authorList>
    </citation>
    <scope>NUCLEOTIDE SEQUENCE</scope>
    <source>
        <strain evidence="9">CBS 121410</strain>
    </source>
</reference>
<dbReference type="Gene3D" id="1.20.1250.20">
    <property type="entry name" value="MFS general substrate transporter like domains"/>
    <property type="match status" value="2"/>
</dbReference>
<dbReference type="PANTHER" id="PTHR43791:SF38">
    <property type="entry name" value="MAJOR FACILITATOR SUPERFAMILY (MFS) PROFILE DOMAIN-CONTAINING PROTEIN"/>
    <property type="match status" value="1"/>
</dbReference>
<dbReference type="SUPFAM" id="SSF103473">
    <property type="entry name" value="MFS general substrate transporter"/>
    <property type="match status" value="1"/>
</dbReference>
<name>A0A9P4HM97_9PEZI</name>
<feature type="transmembrane region" description="Helical" evidence="7">
    <location>
        <begin position="222"/>
        <end position="245"/>
    </location>
</feature>
<feature type="transmembrane region" description="Helical" evidence="7">
    <location>
        <begin position="432"/>
        <end position="451"/>
    </location>
</feature>
<feature type="transmembrane region" description="Helical" evidence="7">
    <location>
        <begin position="129"/>
        <end position="148"/>
    </location>
</feature>
<proteinExistence type="predicted"/>
<organism evidence="9 10">
    <name type="scientific">Saccharata proteae CBS 121410</name>
    <dbReference type="NCBI Taxonomy" id="1314787"/>
    <lineage>
        <taxon>Eukaryota</taxon>
        <taxon>Fungi</taxon>
        <taxon>Dikarya</taxon>
        <taxon>Ascomycota</taxon>
        <taxon>Pezizomycotina</taxon>
        <taxon>Dothideomycetes</taxon>
        <taxon>Dothideomycetes incertae sedis</taxon>
        <taxon>Botryosphaeriales</taxon>
        <taxon>Saccharataceae</taxon>
        <taxon>Saccharata</taxon>
    </lineage>
</organism>
<dbReference type="GO" id="GO:0022857">
    <property type="term" value="F:transmembrane transporter activity"/>
    <property type="evidence" value="ECO:0007669"/>
    <property type="project" value="InterPro"/>
</dbReference>
<accession>A0A9P4HM97</accession>
<dbReference type="AlphaFoldDB" id="A0A9P4HM97"/>
<feature type="region of interest" description="Disordered" evidence="6">
    <location>
        <begin position="1"/>
        <end position="34"/>
    </location>
</feature>
<feature type="transmembrane region" description="Helical" evidence="7">
    <location>
        <begin position="399"/>
        <end position="420"/>
    </location>
</feature>
<dbReference type="OrthoDB" id="2962993at2759"/>
<feature type="transmembrane region" description="Helical" evidence="7">
    <location>
        <begin position="154"/>
        <end position="177"/>
    </location>
</feature>
<dbReference type="Proteomes" id="UP000799776">
    <property type="component" value="Unassembled WGS sequence"/>
</dbReference>
<feature type="compositionally biased region" description="Basic and acidic residues" evidence="6">
    <location>
        <begin position="17"/>
        <end position="34"/>
    </location>
</feature>
<comment type="caution">
    <text evidence="9">The sequence shown here is derived from an EMBL/GenBank/DDBJ whole genome shotgun (WGS) entry which is preliminary data.</text>
</comment>
<evidence type="ECO:0000313" key="10">
    <source>
        <dbReference type="Proteomes" id="UP000799776"/>
    </source>
</evidence>
<evidence type="ECO:0000256" key="4">
    <source>
        <dbReference type="ARBA" id="ARBA00022989"/>
    </source>
</evidence>
<dbReference type="Pfam" id="PF07690">
    <property type="entry name" value="MFS_1"/>
    <property type="match status" value="1"/>
</dbReference>
<gene>
    <name evidence="9" type="ORF">K490DRAFT_70062</name>
</gene>
<evidence type="ECO:0000313" key="9">
    <source>
        <dbReference type="EMBL" id="KAF2083187.1"/>
    </source>
</evidence>
<evidence type="ECO:0000256" key="7">
    <source>
        <dbReference type="SAM" id="Phobius"/>
    </source>
</evidence>
<keyword evidence="5 7" id="KW-0472">Membrane</keyword>
<protein>
    <submittedName>
        <fullName evidence="9">Phthalate transporter</fullName>
    </submittedName>
</protein>
<dbReference type="InterPro" id="IPR020846">
    <property type="entry name" value="MFS_dom"/>
</dbReference>
<feature type="transmembrane region" description="Helical" evidence="7">
    <location>
        <begin position="100"/>
        <end position="122"/>
    </location>
</feature>
<comment type="subcellular location">
    <subcellularLocation>
        <location evidence="1">Membrane</location>
        <topology evidence="1">Multi-pass membrane protein</topology>
    </subcellularLocation>
</comment>
<dbReference type="EMBL" id="ML978838">
    <property type="protein sequence ID" value="KAF2083187.1"/>
    <property type="molecule type" value="Genomic_DNA"/>
</dbReference>
<feature type="transmembrane region" description="Helical" evidence="7">
    <location>
        <begin position="309"/>
        <end position="329"/>
    </location>
</feature>
<evidence type="ECO:0000256" key="1">
    <source>
        <dbReference type="ARBA" id="ARBA00004141"/>
    </source>
</evidence>
<evidence type="ECO:0000256" key="5">
    <source>
        <dbReference type="ARBA" id="ARBA00023136"/>
    </source>
</evidence>
<dbReference type="PANTHER" id="PTHR43791">
    <property type="entry name" value="PERMEASE-RELATED"/>
    <property type="match status" value="1"/>
</dbReference>
<dbReference type="PROSITE" id="PS50850">
    <property type="entry name" value="MFS"/>
    <property type="match status" value="1"/>
</dbReference>
<feature type="transmembrane region" description="Helical" evidence="7">
    <location>
        <begin position="341"/>
        <end position="362"/>
    </location>
</feature>
<evidence type="ECO:0000256" key="6">
    <source>
        <dbReference type="SAM" id="MobiDB-lite"/>
    </source>
</evidence>
<evidence type="ECO:0000259" key="8">
    <source>
        <dbReference type="PROSITE" id="PS50850"/>
    </source>
</evidence>
<feature type="transmembrane region" description="Helical" evidence="7">
    <location>
        <begin position="463"/>
        <end position="486"/>
    </location>
</feature>
<keyword evidence="10" id="KW-1185">Reference proteome</keyword>
<feature type="transmembrane region" description="Helical" evidence="7">
    <location>
        <begin position="374"/>
        <end position="393"/>
    </location>
</feature>
<sequence>MADATSIHSASKASLASEEKKQVQHREVGPGVSHDEELAEALRNYVPGTDEEKRLVRKIDMALLPVLWIMYVLNYVDRTNIGNAKTAGMEADLDLYGQRYSWVISIFFFGYLLCEVPSNMILSRSRPSFFLPGIMIVWGALSAAMSAAKTYGAMLAFRFVVGCIESGFFPGVLYLMSCWYRSAELGKRFTIFYTASTISGAVGGLIAGAITDNLDGAHGIAGWRWLFLIEGVATCGWAIIAMFVIPDYPSTPSGQSIFKLSLRERQLASIRILKDGIDSGSGSGSGTTDAGRLTHWEAFVAAVSDHRTWFFLLLLVLDVGAGTISYFIPTITTVLGYSGATAQYMTVPIYIVAAVVANLAAISADHCHERRWHVTAFLALGFACSVACAALPSAPVARYAMVCFVAAGIWTALPLALTWISETMALPAEKRAIVLALVNAFGNLSSVYGSRIWPDSSAPDYEIGFAVTAGFLGGATVIALVIPFAFARIPVRLTRAETRLQGRMREAGVEGEMERRDV</sequence>
<keyword evidence="3 7" id="KW-0812">Transmembrane</keyword>
<keyword evidence="2" id="KW-0813">Transport</keyword>
<dbReference type="GO" id="GO:0016020">
    <property type="term" value="C:membrane"/>
    <property type="evidence" value="ECO:0007669"/>
    <property type="project" value="UniProtKB-SubCell"/>
</dbReference>
<keyword evidence="4 7" id="KW-1133">Transmembrane helix</keyword>
<dbReference type="InterPro" id="IPR036259">
    <property type="entry name" value="MFS_trans_sf"/>
</dbReference>
<dbReference type="InterPro" id="IPR011701">
    <property type="entry name" value="MFS"/>
</dbReference>
<feature type="transmembrane region" description="Helical" evidence="7">
    <location>
        <begin position="189"/>
        <end position="210"/>
    </location>
</feature>
<evidence type="ECO:0000256" key="2">
    <source>
        <dbReference type="ARBA" id="ARBA00022448"/>
    </source>
</evidence>
<evidence type="ECO:0000256" key="3">
    <source>
        <dbReference type="ARBA" id="ARBA00022692"/>
    </source>
</evidence>
<dbReference type="FunFam" id="1.20.1250.20:FF:000057">
    <property type="entry name" value="MFS general substrate transporter"/>
    <property type="match status" value="1"/>
</dbReference>